<feature type="compositionally biased region" description="Polar residues" evidence="1">
    <location>
        <begin position="1"/>
        <end position="10"/>
    </location>
</feature>
<feature type="region of interest" description="Disordered" evidence="1">
    <location>
        <begin position="665"/>
        <end position="722"/>
    </location>
</feature>
<feature type="compositionally biased region" description="Low complexity" evidence="1">
    <location>
        <begin position="418"/>
        <end position="439"/>
    </location>
</feature>
<feature type="region of interest" description="Disordered" evidence="1">
    <location>
        <begin position="1021"/>
        <end position="1071"/>
    </location>
</feature>
<accession>A0A5C3EM50</accession>
<feature type="region of interest" description="Disordered" evidence="1">
    <location>
        <begin position="539"/>
        <end position="588"/>
    </location>
</feature>
<feature type="region of interest" description="Disordered" evidence="1">
    <location>
        <begin position="600"/>
        <end position="642"/>
    </location>
</feature>
<proteinExistence type="predicted"/>
<reference evidence="2 3" key="1">
    <citation type="submission" date="2018-03" db="EMBL/GenBank/DDBJ databases">
        <authorList>
            <person name="Guldener U."/>
        </authorList>
    </citation>
    <scope>NUCLEOTIDE SEQUENCE [LARGE SCALE GENOMIC DNA]</scope>
    <source>
        <strain evidence="2 3">NBRC100155</strain>
    </source>
</reference>
<evidence type="ECO:0000313" key="2">
    <source>
        <dbReference type="EMBL" id="SPO30827.1"/>
    </source>
</evidence>
<feature type="region of interest" description="Disordered" evidence="1">
    <location>
        <begin position="873"/>
        <end position="978"/>
    </location>
</feature>
<feature type="compositionally biased region" description="Polar residues" evidence="1">
    <location>
        <begin position="666"/>
        <end position="684"/>
    </location>
</feature>
<feature type="compositionally biased region" description="Basic and acidic residues" evidence="1">
    <location>
        <begin position="287"/>
        <end position="296"/>
    </location>
</feature>
<keyword evidence="3" id="KW-1185">Reference proteome</keyword>
<dbReference type="AlphaFoldDB" id="A0A5C3EM50"/>
<gene>
    <name evidence="2" type="ORF">UTRI_05551_B</name>
</gene>
<feature type="region of interest" description="Disordered" evidence="1">
    <location>
        <begin position="287"/>
        <end position="369"/>
    </location>
</feature>
<feature type="compositionally biased region" description="Polar residues" evidence="1">
    <location>
        <begin position="115"/>
        <end position="124"/>
    </location>
</feature>
<feature type="compositionally biased region" description="Low complexity" evidence="1">
    <location>
        <begin position="160"/>
        <end position="192"/>
    </location>
</feature>
<feature type="region of interest" description="Disordered" evidence="1">
    <location>
        <begin position="391"/>
        <end position="459"/>
    </location>
</feature>
<feature type="compositionally biased region" description="Basic residues" evidence="1">
    <location>
        <begin position="792"/>
        <end position="801"/>
    </location>
</feature>
<feature type="compositionally biased region" description="Polar residues" evidence="1">
    <location>
        <begin position="332"/>
        <end position="345"/>
    </location>
</feature>
<organism evidence="2 3">
    <name type="scientific">Ustilago trichophora</name>
    <dbReference type="NCBI Taxonomy" id="86804"/>
    <lineage>
        <taxon>Eukaryota</taxon>
        <taxon>Fungi</taxon>
        <taxon>Dikarya</taxon>
        <taxon>Basidiomycota</taxon>
        <taxon>Ustilaginomycotina</taxon>
        <taxon>Ustilaginomycetes</taxon>
        <taxon>Ustilaginales</taxon>
        <taxon>Ustilaginaceae</taxon>
        <taxon>Ustilago</taxon>
    </lineage>
</organism>
<feature type="compositionally biased region" description="Polar residues" evidence="1">
    <location>
        <begin position="400"/>
        <end position="410"/>
    </location>
</feature>
<name>A0A5C3EM50_9BASI</name>
<feature type="compositionally biased region" description="Polar residues" evidence="1">
    <location>
        <begin position="131"/>
        <end position="156"/>
    </location>
</feature>
<feature type="compositionally biased region" description="Basic and acidic residues" evidence="1">
    <location>
        <begin position="802"/>
        <end position="813"/>
    </location>
</feature>
<feature type="compositionally biased region" description="Basic and acidic residues" evidence="1">
    <location>
        <begin position="440"/>
        <end position="459"/>
    </location>
</feature>
<evidence type="ECO:0000313" key="3">
    <source>
        <dbReference type="Proteomes" id="UP000324022"/>
    </source>
</evidence>
<dbReference type="Proteomes" id="UP000324022">
    <property type="component" value="Unassembled WGS sequence"/>
</dbReference>
<dbReference type="EMBL" id="OOIN01000035">
    <property type="protein sequence ID" value="SPO30827.1"/>
    <property type="molecule type" value="Genomic_DNA"/>
</dbReference>
<evidence type="ECO:0000256" key="1">
    <source>
        <dbReference type="SAM" id="MobiDB-lite"/>
    </source>
</evidence>
<sequence length="1253" mass="134586">MSRASGSSAEHASDIFTAPKEPVEEPNTGVLAPTGHPRAVPGACGNQQPETDGVIPTPFSPRSTRSRATSFASSSEHASEDQIKMILFDDALRAMESGEDELASSSAGEDPIPPTSAQTTSQANVAAVKVPTSSAVHISAPSESPTLQDSANTSASPCVPTSLPPTTSAPSSTPTAASPALVSHSSPSSGLLDTDAAEPIQDDRDPLIPHPLPCAPASSQSTNTVALEVAVSDSSRPKESPHTRSFVKVIDHKTPESVSADEGTLIAMAKRRCALKARQSVLVILNKGERPKLKVEDDTEPPSKNSAAKPLLATEQSPKKRLPRKSEAIVSASVTELTPTKTSTGAAGKTRASPRKVGPHTSVNQAEASPALEVIIPVKFDAPFKAKSLAAELDDGKQNAEGNPSSNSRSSDPEIRKASTAKASKTAKARAALAIARSVRAADAERRRESQKRKDGIVAEDVALKVDETQIASSSAEAQQQKASTSLLSTDRHMCTVVFIKDLSASTIDLEGVDESDQDASVLSSGSIEENDNILKVTDGDQVASQPQLLKHVDPRSVSDGGPAAVDAGSKPAGDGLAPTPSNGLSGASEVTLEANQGEVMVEDQKVEEEIVKGESSSGKSPEDPVPLQPPRLPPPSALVDIPFQPMEDISHLQLDDTTYLPADDTQAQVPQSPSASANVSTLLPSPLTETAPAAPPSRAIDAAPIDVTKSQERDDSTENEELVGGVYLDPFDLATRSLYLSFRTGPDLLQKPAARAAHISDEEIVISPRRKPGRPKKSIDGEEPGGTAKKPVWRSRKKENQRRCSEHNHTRGDFISPIAGQQSKGVSVHKGDGPDNAGRYDPNKKLRRQSRVNYDESQMFDVLLTEVESGNEIEDCGDNGEAEIPRTQRSGGCYNRSRANPFIDDEAVESGGEGNSWEDRMLEGLLPPRKRSRRQEPAKAPRATSAMRNEEKAARERETLSVCCRMNGDPPSTSVQRYREPSLEPFMLDDDEPDVEYAEEIPLTFPQARQNRIVLARRTVSPPPALSQPRASLHRQLPRPSPSPSQPVRKFKASQPFPSYSRPSVPSSPHREILSDLQAIDTALSELSTSYSQIVQNLASLGSNTTSTLRSHGEWMNHYGQFLAQHATWENFATSQLVRPPSLSQFASRGSSSSSSTPLEQKILEDLQEMKRGFDRASTSFHRVVRNLARMGHTSQCNGEWMSAFGQFLTYHGKWERSVAAALDGDDEEEVLVVRQGHSRMYSQKARMKVGK</sequence>
<protein>
    <submittedName>
        <fullName evidence="2">Uncharacterized protein</fullName>
    </submittedName>
</protein>
<feature type="compositionally biased region" description="Basic and acidic residues" evidence="1">
    <location>
        <begin position="603"/>
        <end position="613"/>
    </location>
</feature>
<feature type="region of interest" description="Disordered" evidence="1">
    <location>
        <begin position="754"/>
        <end position="854"/>
    </location>
</feature>
<feature type="compositionally biased region" description="Low complexity" evidence="1">
    <location>
        <begin position="56"/>
        <end position="75"/>
    </location>
</feature>
<feature type="compositionally biased region" description="Low complexity" evidence="1">
    <location>
        <begin position="1057"/>
        <end position="1069"/>
    </location>
</feature>
<feature type="region of interest" description="Disordered" evidence="1">
    <location>
        <begin position="1"/>
        <end position="222"/>
    </location>
</feature>
<dbReference type="PANTHER" id="PTHR48125">
    <property type="entry name" value="LP07818P1"/>
    <property type="match status" value="1"/>
</dbReference>
<feature type="compositionally biased region" description="Pro residues" evidence="1">
    <location>
        <begin position="624"/>
        <end position="637"/>
    </location>
</feature>
<dbReference type="PANTHER" id="PTHR48125:SF10">
    <property type="entry name" value="OS12G0136300 PROTEIN"/>
    <property type="match status" value="1"/>
</dbReference>
<feature type="compositionally biased region" description="Acidic residues" evidence="1">
    <location>
        <begin position="873"/>
        <end position="882"/>
    </location>
</feature>
<feature type="compositionally biased region" description="Basic and acidic residues" evidence="1">
    <location>
        <begin position="949"/>
        <end position="960"/>
    </location>
</feature>